<dbReference type="RefSeq" id="WP_003881673.1">
    <property type="nucleotide sequence ID" value="NZ_CP110127.1"/>
</dbReference>
<keyword evidence="6" id="KW-0560">Oxidoreductase</keyword>
<dbReference type="SUPFAM" id="SSF51735">
    <property type="entry name" value="NAD(P)-binding Rossmann-fold domains"/>
    <property type="match status" value="1"/>
</dbReference>
<reference evidence="6 7" key="1">
    <citation type="submission" date="2018-06" db="EMBL/GenBank/DDBJ databases">
        <authorList>
            <consortium name="Pathogen Informatics"/>
            <person name="Doyle S."/>
        </authorList>
    </citation>
    <scope>NUCLEOTIDE SEQUENCE [LARGE SCALE GENOMIC DNA]</scope>
    <source>
        <strain evidence="6 7">NCTC1542</strain>
    </source>
</reference>
<dbReference type="Pfam" id="PF00106">
    <property type="entry name" value="adh_short"/>
    <property type="match status" value="1"/>
</dbReference>
<dbReference type="InterPro" id="IPR036291">
    <property type="entry name" value="NAD(P)-bd_dom_sf"/>
</dbReference>
<dbReference type="PANTHER" id="PTHR42879">
    <property type="entry name" value="3-OXOACYL-(ACYL-CARRIER-PROTEIN) REDUCTASE"/>
    <property type="match status" value="1"/>
</dbReference>
<evidence type="ECO:0000256" key="4">
    <source>
        <dbReference type="ARBA" id="ARBA00040781"/>
    </source>
</evidence>
<comment type="catalytic activity">
    <reaction evidence="5">
        <text>a (3R)-hydroxyacyl-[ACP] + NADP(+) = a 3-oxoacyl-[ACP] + NADPH + H(+)</text>
        <dbReference type="Rhea" id="RHEA:17397"/>
        <dbReference type="Rhea" id="RHEA-COMP:9916"/>
        <dbReference type="Rhea" id="RHEA-COMP:9945"/>
        <dbReference type="ChEBI" id="CHEBI:15378"/>
        <dbReference type="ChEBI" id="CHEBI:57783"/>
        <dbReference type="ChEBI" id="CHEBI:58349"/>
        <dbReference type="ChEBI" id="CHEBI:78776"/>
        <dbReference type="ChEBI" id="CHEBI:78827"/>
        <dbReference type="EC" id="1.1.1.100"/>
    </reaction>
    <physiologicalReaction direction="right-to-left" evidence="5">
        <dbReference type="Rhea" id="RHEA:17399"/>
    </physiologicalReaction>
</comment>
<sequence length="243" mass="25319">MTQRTAVVTGASRGIGAQISTRLAAEGWDLIVTARNQAGIEEFAAALAADSGRHVRPIAADMADPLAPQIIADAIADLESLDALILNAAMGTIGRLDSFPLRRLDKLLAINLRAPYALIQNLLPALRLAGEHSPWGSRVIAMASMTGLAGEPLNSAYGATKAALISLCETLSVEEYSHGVNASAVCPGYVATDMTADLPGVDPAAMITAADVAEITVCLTRLSKQVTVPFLPLTRPGPGLWRA</sequence>
<dbReference type="InterPro" id="IPR002347">
    <property type="entry name" value="SDR_fam"/>
</dbReference>
<evidence type="ECO:0000313" key="6">
    <source>
        <dbReference type="EMBL" id="SUA03763.1"/>
    </source>
</evidence>
<dbReference type="GeneID" id="93410838"/>
<dbReference type="CDD" id="cd05233">
    <property type="entry name" value="SDR_c"/>
    <property type="match status" value="1"/>
</dbReference>
<dbReference type="InterPro" id="IPR020904">
    <property type="entry name" value="Sc_DH/Rdtase_CS"/>
</dbReference>
<dbReference type="PANTHER" id="PTHR42879:SF2">
    <property type="entry name" value="3-OXOACYL-[ACYL-CARRIER-PROTEIN] REDUCTASE FABG"/>
    <property type="match status" value="1"/>
</dbReference>
<comment type="subcellular location">
    <subcellularLocation>
        <location evidence="1">Secreted</location>
        <location evidence="1">Cell wall</location>
    </subcellularLocation>
</comment>
<evidence type="ECO:0000256" key="2">
    <source>
        <dbReference type="ARBA" id="ARBA00006484"/>
    </source>
</evidence>
<keyword evidence="3" id="KW-0134">Cell wall</keyword>
<proteinExistence type="inferred from homology"/>
<protein>
    <recommendedName>
        <fullName evidence="4">3-oxoacyl-[acyl-carrier-protein] reductase MabA</fullName>
    </recommendedName>
</protein>
<dbReference type="GO" id="GO:0032787">
    <property type="term" value="P:monocarboxylic acid metabolic process"/>
    <property type="evidence" value="ECO:0007669"/>
    <property type="project" value="UniProtKB-ARBA"/>
</dbReference>
<keyword evidence="3" id="KW-0964">Secreted</keyword>
<dbReference type="InterPro" id="IPR050259">
    <property type="entry name" value="SDR"/>
</dbReference>
<comment type="similarity">
    <text evidence="2">Belongs to the short-chain dehydrogenases/reductases (SDR) family.</text>
</comment>
<organism evidence="6 7">
    <name type="scientific">Mycolicibacterium fortuitum</name>
    <name type="common">Mycobacterium fortuitum</name>
    <dbReference type="NCBI Taxonomy" id="1766"/>
    <lineage>
        <taxon>Bacteria</taxon>
        <taxon>Bacillati</taxon>
        <taxon>Actinomycetota</taxon>
        <taxon>Actinomycetes</taxon>
        <taxon>Mycobacteriales</taxon>
        <taxon>Mycobacteriaceae</taxon>
        <taxon>Mycolicibacterium</taxon>
    </lineage>
</organism>
<dbReference type="GO" id="GO:0004316">
    <property type="term" value="F:3-oxoacyl-[acyl-carrier-protein] reductase (NADPH) activity"/>
    <property type="evidence" value="ECO:0007669"/>
    <property type="project" value="UniProtKB-EC"/>
</dbReference>
<dbReference type="Gene3D" id="3.40.50.720">
    <property type="entry name" value="NAD(P)-binding Rossmann-like Domain"/>
    <property type="match status" value="1"/>
</dbReference>
<dbReference type="AlphaFoldDB" id="A0A378V035"/>
<dbReference type="PROSITE" id="PS00061">
    <property type="entry name" value="ADH_SHORT"/>
    <property type="match status" value="1"/>
</dbReference>
<evidence type="ECO:0000256" key="5">
    <source>
        <dbReference type="ARBA" id="ARBA00047400"/>
    </source>
</evidence>
<accession>A0A378V035</accession>
<evidence type="ECO:0000313" key="7">
    <source>
        <dbReference type="Proteomes" id="UP000255389"/>
    </source>
</evidence>
<dbReference type="PRINTS" id="PR00081">
    <property type="entry name" value="GDHRDH"/>
</dbReference>
<evidence type="ECO:0000256" key="3">
    <source>
        <dbReference type="ARBA" id="ARBA00022512"/>
    </source>
</evidence>
<gene>
    <name evidence="6" type="primary">bdhA_3</name>
    <name evidence="6" type="ORF">NCTC1542_05249</name>
</gene>
<dbReference type="Proteomes" id="UP000255389">
    <property type="component" value="Unassembled WGS sequence"/>
</dbReference>
<name>A0A378V035_MYCFO</name>
<dbReference type="EMBL" id="UGQY01000004">
    <property type="protein sequence ID" value="SUA03763.1"/>
    <property type="molecule type" value="Genomic_DNA"/>
</dbReference>
<evidence type="ECO:0000256" key="1">
    <source>
        <dbReference type="ARBA" id="ARBA00004191"/>
    </source>
</evidence>